<comment type="caution">
    <text evidence="1">The sequence shown here is derived from an EMBL/GenBank/DDBJ whole genome shotgun (WGS) entry which is preliminary data.</text>
</comment>
<evidence type="ECO:0000313" key="2">
    <source>
        <dbReference type="Proteomes" id="UP000824782"/>
    </source>
</evidence>
<sequence>MQAGGALDGQPRLPGDMFHLVDLSKASGSDLLPSTKLFGVKGPEQPHVPGGRGLLVHGAAPCVPPVCVWSPQLLPR</sequence>
<reference evidence="1" key="1">
    <citation type="thesis" date="2020" institute="ProQuest LLC" country="789 East Eisenhower Parkway, Ann Arbor, MI, USA">
        <title>Comparative Genomics and Chromosome Evolution.</title>
        <authorList>
            <person name="Mudd A.B."/>
        </authorList>
    </citation>
    <scope>NUCLEOTIDE SEQUENCE</scope>
    <source>
        <strain evidence="1">237g6f4</strain>
        <tissue evidence="1">Blood</tissue>
    </source>
</reference>
<gene>
    <name evidence="1" type="ORF">GDO81_007042</name>
</gene>
<dbReference type="Proteomes" id="UP000824782">
    <property type="component" value="Unassembled WGS sequence"/>
</dbReference>
<proteinExistence type="predicted"/>
<protein>
    <submittedName>
        <fullName evidence="1">Uncharacterized protein</fullName>
    </submittedName>
</protein>
<keyword evidence="2" id="KW-1185">Reference proteome</keyword>
<dbReference type="EMBL" id="WNYA01000002">
    <property type="protein sequence ID" value="KAG8591060.1"/>
    <property type="molecule type" value="Genomic_DNA"/>
</dbReference>
<evidence type="ECO:0000313" key="1">
    <source>
        <dbReference type="EMBL" id="KAG8591060.1"/>
    </source>
</evidence>
<dbReference type="AlphaFoldDB" id="A0AAV7D289"/>
<name>A0AAV7D289_ENGPU</name>
<accession>A0AAV7D289</accession>
<organism evidence="1 2">
    <name type="scientific">Engystomops pustulosus</name>
    <name type="common">Tungara frog</name>
    <name type="synonym">Physalaemus pustulosus</name>
    <dbReference type="NCBI Taxonomy" id="76066"/>
    <lineage>
        <taxon>Eukaryota</taxon>
        <taxon>Metazoa</taxon>
        <taxon>Chordata</taxon>
        <taxon>Craniata</taxon>
        <taxon>Vertebrata</taxon>
        <taxon>Euteleostomi</taxon>
        <taxon>Amphibia</taxon>
        <taxon>Batrachia</taxon>
        <taxon>Anura</taxon>
        <taxon>Neobatrachia</taxon>
        <taxon>Hyloidea</taxon>
        <taxon>Leptodactylidae</taxon>
        <taxon>Leiuperinae</taxon>
        <taxon>Engystomops</taxon>
    </lineage>
</organism>